<feature type="compositionally biased region" description="Polar residues" evidence="1">
    <location>
        <begin position="1"/>
        <end position="22"/>
    </location>
</feature>
<dbReference type="Proteomes" id="UP001385951">
    <property type="component" value="Unassembled WGS sequence"/>
</dbReference>
<comment type="caution">
    <text evidence="2">The sequence shown here is derived from an EMBL/GenBank/DDBJ whole genome shotgun (WGS) entry which is preliminary data.</text>
</comment>
<evidence type="ECO:0000313" key="2">
    <source>
        <dbReference type="EMBL" id="KAK7682275.1"/>
    </source>
</evidence>
<dbReference type="GO" id="GO:0016791">
    <property type="term" value="F:phosphatase activity"/>
    <property type="evidence" value="ECO:0007669"/>
    <property type="project" value="TreeGrafter"/>
</dbReference>
<dbReference type="InterPro" id="IPR050275">
    <property type="entry name" value="PGM_Phosphatase"/>
</dbReference>
<protein>
    <recommendedName>
        <fullName evidence="4">Phosphoglycerate mutase</fullName>
    </recommendedName>
</protein>
<keyword evidence="3" id="KW-1185">Reference proteome</keyword>
<evidence type="ECO:0000256" key="1">
    <source>
        <dbReference type="SAM" id="MobiDB-lite"/>
    </source>
</evidence>
<sequence>METITSSPSLAEGLQQNKSLDSVGTEERVDNMVGLGLATNLLVTYSAIAGFFVQDSAGVNSTTLGAIPSRFGLSDDSKDHWAKFRHNITHLNAHAPHNTVYKVFFLGRHGEGFHNVAEAKYGTPAWNDYWSKLDGDGNITWGPDALLTPTGEAQAADARTAWKQELTHGAPFPTVFLSSPLRRALDTWKITFAESPEGEKPVLDFERRKTLIYENAREMYGVHTCDKRSDRSTLVHLYPHPTYTFEAPFPEHDPLWEADVRETNEHVVERALTILDKAFQRSDTYVSITAHSGFINGFLTAVGHPDFSLPTGGMIPVVVKSVRSSS</sequence>
<evidence type="ECO:0008006" key="4">
    <source>
        <dbReference type="Google" id="ProtNLM"/>
    </source>
</evidence>
<accession>A0AAW0FLK0</accession>
<feature type="region of interest" description="Disordered" evidence="1">
    <location>
        <begin position="1"/>
        <end position="23"/>
    </location>
</feature>
<dbReference type="Gene3D" id="3.40.50.1240">
    <property type="entry name" value="Phosphoglycerate mutase-like"/>
    <property type="match status" value="1"/>
</dbReference>
<proteinExistence type="predicted"/>
<dbReference type="GO" id="GO:0005737">
    <property type="term" value="C:cytoplasm"/>
    <property type="evidence" value="ECO:0007669"/>
    <property type="project" value="TreeGrafter"/>
</dbReference>
<name>A0AAW0FLK0_9APHY</name>
<evidence type="ECO:0000313" key="3">
    <source>
        <dbReference type="Proteomes" id="UP001385951"/>
    </source>
</evidence>
<dbReference type="InterPro" id="IPR029033">
    <property type="entry name" value="His_PPase_superfam"/>
</dbReference>
<dbReference type="AlphaFoldDB" id="A0AAW0FLK0"/>
<organism evidence="2 3">
    <name type="scientific">Cerrena zonata</name>
    <dbReference type="NCBI Taxonomy" id="2478898"/>
    <lineage>
        <taxon>Eukaryota</taxon>
        <taxon>Fungi</taxon>
        <taxon>Dikarya</taxon>
        <taxon>Basidiomycota</taxon>
        <taxon>Agaricomycotina</taxon>
        <taxon>Agaricomycetes</taxon>
        <taxon>Polyporales</taxon>
        <taxon>Cerrenaceae</taxon>
        <taxon>Cerrena</taxon>
    </lineage>
</organism>
<reference evidence="2 3" key="1">
    <citation type="submission" date="2022-09" db="EMBL/GenBank/DDBJ databases">
        <authorList>
            <person name="Palmer J.M."/>
        </authorList>
    </citation>
    <scope>NUCLEOTIDE SEQUENCE [LARGE SCALE GENOMIC DNA]</scope>
    <source>
        <strain evidence="2 3">DSM 7382</strain>
    </source>
</reference>
<dbReference type="EMBL" id="JASBNA010000036">
    <property type="protein sequence ID" value="KAK7682275.1"/>
    <property type="molecule type" value="Genomic_DNA"/>
</dbReference>
<dbReference type="SMART" id="SM00855">
    <property type="entry name" value="PGAM"/>
    <property type="match status" value="1"/>
</dbReference>
<dbReference type="PANTHER" id="PTHR48100">
    <property type="entry name" value="BROAD-SPECIFICITY PHOSPHATASE YOR283W-RELATED"/>
    <property type="match status" value="1"/>
</dbReference>
<gene>
    <name evidence="2" type="ORF">QCA50_014478</name>
</gene>
<dbReference type="CDD" id="cd07067">
    <property type="entry name" value="HP_PGM_like"/>
    <property type="match status" value="1"/>
</dbReference>
<dbReference type="InterPro" id="IPR013078">
    <property type="entry name" value="His_Pase_superF_clade-1"/>
</dbReference>
<dbReference type="SUPFAM" id="SSF53254">
    <property type="entry name" value="Phosphoglycerate mutase-like"/>
    <property type="match status" value="1"/>
</dbReference>
<dbReference type="PANTHER" id="PTHR48100:SF1">
    <property type="entry name" value="HISTIDINE PHOSPHATASE FAMILY PROTEIN-RELATED"/>
    <property type="match status" value="1"/>
</dbReference>
<dbReference type="Pfam" id="PF00300">
    <property type="entry name" value="His_Phos_1"/>
    <property type="match status" value="1"/>
</dbReference>